<dbReference type="PROSITE" id="PS50846">
    <property type="entry name" value="HMA_2"/>
    <property type="match status" value="1"/>
</dbReference>
<keyword evidence="4 10" id="KW-0479">Metal-binding</keyword>
<evidence type="ECO:0000313" key="13">
    <source>
        <dbReference type="EMBL" id="MDN4475959.1"/>
    </source>
</evidence>
<dbReference type="InterPro" id="IPR059000">
    <property type="entry name" value="ATPase_P-type_domA"/>
</dbReference>
<feature type="compositionally biased region" description="Low complexity" evidence="11">
    <location>
        <begin position="88"/>
        <end position="98"/>
    </location>
</feature>
<dbReference type="InterPro" id="IPR023214">
    <property type="entry name" value="HAD_sf"/>
</dbReference>
<proteinExistence type="inferred from homology"/>
<dbReference type="SUPFAM" id="SSF55008">
    <property type="entry name" value="HMA, heavy metal-associated domain"/>
    <property type="match status" value="1"/>
</dbReference>
<feature type="transmembrane region" description="Helical" evidence="10">
    <location>
        <begin position="391"/>
        <end position="416"/>
    </location>
</feature>
<dbReference type="InterPro" id="IPR006121">
    <property type="entry name" value="HMA_dom"/>
</dbReference>
<accession>A0ABT8GAG6</accession>
<dbReference type="Gene3D" id="2.70.150.10">
    <property type="entry name" value="Calcium-transporting ATPase, cytoplasmic transduction domain A"/>
    <property type="match status" value="1"/>
</dbReference>
<keyword evidence="8 10" id="KW-1133">Transmembrane helix</keyword>
<evidence type="ECO:0000256" key="5">
    <source>
        <dbReference type="ARBA" id="ARBA00022741"/>
    </source>
</evidence>
<dbReference type="InterPro" id="IPR036412">
    <property type="entry name" value="HAD-like_sf"/>
</dbReference>
<keyword evidence="6 10" id="KW-0067">ATP-binding</keyword>
<dbReference type="InterPro" id="IPR018303">
    <property type="entry name" value="ATPase_P-typ_P_site"/>
</dbReference>
<name>A0ABT8GAG6_9MICO</name>
<dbReference type="InterPro" id="IPR027256">
    <property type="entry name" value="P-typ_ATPase_IB"/>
</dbReference>
<reference evidence="13" key="1">
    <citation type="submission" date="2023-06" db="EMBL/GenBank/DDBJ databases">
        <title>Sysu t00192.</title>
        <authorList>
            <person name="Gao L."/>
            <person name="Fang B.-Z."/>
            <person name="Li W.-J."/>
        </authorList>
    </citation>
    <scope>NUCLEOTIDE SEQUENCE</scope>
    <source>
        <strain evidence="13">SYSU T00192</strain>
    </source>
</reference>
<evidence type="ECO:0000259" key="12">
    <source>
        <dbReference type="PROSITE" id="PS50846"/>
    </source>
</evidence>
<keyword evidence="3 10" id="KW-0812">Transmembrane</keyword>
<feature type="transmembrane region" description="Helical" evidence="10">
    <location>
        <begin position="729"/>
        <end position="746"/>
    </location>
</feature>
<comment type="caution">
    <text evidence="13">The sequence shown here is derived from an EMBL/GenBank/DDBJ whole genome shotgun (WGS) entry which is preliminary data.</text>
</comment>
<feature type="transmembrane region" description="Helical" evidence="10">
    <location>
        <begin position="128"/>
        <end position="148"/>
    </location>
</feature>
<keyword evidence="9 10" id="KW-0472">Membrane</keyword>
<dbReference type="SUPFAM" id="SSF81665">
    <property type="entry name" value="Calcium ATPase, transmembrane domain M"/>
    <property type="match status" value="1"/>
</dbReference>
<evidence type="ECO:0000256" key="10">
    <source>
        <dbReference type="RuleBase" id="RU362081"/>
    </source>
</evidence>
<dbReference type="PANTHER" id="PTHR43520">
    <property type="entry name" value="ATP7, ISOFORM B"/>
    <property type="match status" value="1"/>
</dbReference>
<evidence type="ECO:0000256" key="8">
    <source>
        <dbReference type="ARBA" id="ARBA00022989"/>
    </source>
</evidence>
<dbReference type="PRINTS" id="PR00119">
    <property type="entry name" value="CATATPASE"/>
</dbReference>
<dbReference type="PRINTS" id="PR00943">
    <property type="entry name" value="CUATPASE"/>
</dbReference>
<dbReference type="Gene3D" id="3.30.70.100">
    <property type="match status" value="1"/>
</dbReference>
<comment type="subcellular location">
    <subcellularLocation>
        <location evidence="1">Cell membrane</location>
        <topology evidence="1">Multi-pass membrane protein</topology>
    </subcellularLocation>
</comment>
<dbReference type="InterPro" id="IPR044492">
    <property type="entry name" value="P_typ_ATPase_HD_dom"/>
</dbReference>
<dbReference type="Pfam" id="PF00122">
    <property type="entry name" value="E1-E2_ATPase"/>
    <property type="match status" value="1"/>
</dbReference>
<feature type="transmembrane region" description="Helical" evidence="10">
    <location>
        <begin position="188"/>
        <end position="206"/>
    </location>
</feature>
<evidence type="ECO:0000256" key="4">
    <source>
        <dbReference type="ARBA" id="ARBA00022723"/>
    </source>
</evidence>
<dbReference type="PROSITE" id="PS00154">
    <property type="entry name" value="ATPASE_E1_E2"/>
    <property type="match status" value="1"/>
</dbReference>
<dbReference type="Proteomes" id="UP001172728">
    <property type="component" value="Unassembled WGS sequence"/>
</dbReference>
<dbReference type="Gene3D" id="3.40.1110.10">
    <property type="entry name" value="Calcium-transporting ATPase, cytoplasmic domain N"/>
    <property type="match status" value="1"/>
</dbReference>
<dbReference type="CDD" id="cd00371">
    <property type="entry name" value="HMA"/>
    <property type="match status" value="1"/>
</dbReference>
<feature type="transmembrane region" description="Helical" evidence="10">
    <location>
        <begin position="154"/>
        <end position="176"/>
    </location>
</feature>
<evidence type="ECO:0000256" key="9">
    <source>
        <dbReference type="ARBA" id="ARBA00023136"/>
    </source>
</evidence>
<dbReference type="InterPro" id="IPR036163">
    <property type="entry name" value="HMA_dom_sf"/>
</dbReference>
<dbReference type="SUPFAM" id="SSF81653">
    <property type="entry name" value="Calcium ATPase, transduction domain A"/>
    <property type="match status" value="1"/>
</dbReference>
<comment type="similarity">
    <text evidence="2 10">Belongs to the cation transport ATPase (P-type) (TC 3.A.3) family. Type IB subfamily.</text>
</comment>
<dbReference type="InterPro" id="IPR023299">
    <property type="entry name" value="ATPase_P-typ_cyto_dom_N"/>
</dbReference>
<evidence type="ECO:0000313" key="14">
    <source>
        <dbReference type="Proteomes" id="UP001172728"/>
    </source>
</evidence>
<dbReference type="InterPro" id="IPR008250">
    <property type="entry name" value="ATPase_P-typ_transduc_dom_A_sf"/>
</dbReference>
<dbReference type="Pfam" id="PF00702">
    <property type="entry name" value="Hydrolase"/>
    <property type="match status" value="1"/>
</dbReference>
<dbReference type="SFLD" id="SFLDF00027">
    <property type="entry name" value="p-type_atpase"/>
    <property type="match status" value="1"/>
</dbReference>
<dbReference type="SFLD" id="SFLDG00002">
    <property type="entry name" value="C1.7:_P-type_atpase_like"/>
    <property type="match status" value="1"/>
</dbReference>
<keyword evidence="7" id="KW-1278">Translocase</keyword>
<evidence type="ECO:0000256" key="1">
    <source>
        <dbReference type="ARBA" id="ARBA00004651"/>
    </source>
</evidence>
<dbReference type="PANTHER" id="PTHR43520:SF8">
    <property type="entry name" value="P-TYPE CU(+) TRANSPORTER"/>
    <property type="match status" value="1"/>
</dbReference>
<dbReference type="NCBIfam" id="TIGR01525">
    <property type="entry name" value="ATPase-IB_hvy"/>
    <property type="match status" value="1"/>
</dbReference>
<dbReference type="Pfam" id="PF00403">
    <property type="entry name" value="HMA"/>
    <property type="match status" value="1"/>
</dbReference>
<evidence type="ECO:0000256" key="6">
    <source>
        <dbReference type="ARBA" id="ARBA00022840"/>
    </source>
</evidence>
<feature type="compositionally biased region" description="Basic and acidic residues" evidence="11">
    <location>
        <begin position="99"/>
        <end position="109"/>
    </location>
</feature>
<organism evidence="13 14">
    <name type="scientific">Demequina litoralis</name>
    <dbReference type="NCBI Taxonomy" id="3051660"/>
    <lineage>
        <taxon>Bacteria</taxon>
        <taxon>Bacillati</taxon>
        <taxon>Actinomycetota</taxon>
        <taxon>Actinomycetes</taxon>
        <taxon>Micrococcales</taxon>
        <taxon>Demequinaceae</taxon>
        <taxon>Demequina</taxon>
    </lineage>
</organism>
<dbReference type="SUPFAM" id="SSF56784">
    <property type="entry name" value="HAD-like"/>
    <property type="match status" value="1"/>
</dbReference>
<protein>
    <submittedName>
        <fullName evidence="13">Heavy metal translocating P-type ATPase</fullName>
    </submittedName>
</protein>
<dbReference type="SUPFAM" id="SSF81660">
    <property type="entry name" value="Metal cation-transporting ATPase, ATP-binding domain N"/>
    <property type="match status" value="1"/>
</dbReference>
<feature type="transmembrane region" description="Helical" evidence="10">
    <location>
        <begin position="363"/>
        <end position="385"/>
    </location>
</feature>
<evidence type="ECO:0000256" key="7">
    <source>
        <dbReference type="ARBA" id="ARBA00022967"/>
    </source>
</evidence>
<dbReference type="InterPro" id="IPR023298">
    <property type="entry name" value="ATPase_P-typ_TM_dom_sf"/>
</dbReference>
<dbReference type="InterPro" id="IPR001757">
    <property type="entry name" value="P_typ_ATPase"/>
</dbReference>
<dbReference type="CDD" id="cd02094">
    <property type="entry name" value="P-type_ATPase_Cu-like"/>
    <property type="match status" value="1"/>
</dbReference>
<feature type="transmembrane region" description="Helical" evidence="10">
    <location>
        <begin position="212"/>
        <end position="232"/>
    </location>
</feature>
<dbReference type="SFLD" id="SFLDS00003">
    <property type="entry name" value="Haloacid_Dehalogenase"/>
    <property type="match status" value="1"/>
</dbReference>
<gene>
    <name evidence="13" type="ORF">QQX09_08840</name>
</gene>
<keyword evidence="5 10" id="KW-0547">Nucleotide-binding</keyword>
<dbReference type="EMBL" id="JAUHPW010000006">
    <property type="protein sequence ID" value="MDN4475959.1"/>
    <property type="molecule type" value="Genomic_DNA"/>
</dbReference>
<dbReference type="RefSeq" id="WP_301133596.1">
    <property type="nucleotide sequence ID" value="NZ_JAUHPW010000006.1"/>
</dbReference>
<keyword evidence="10" id="KW-1003">Cell membrane</keyword>
<sequence>MSTDTAPETPAEADEPTIDLAVGGMTCAGCASGIQRGLAILPGVGAADVNIATRRATVRPDGTLDRDELEEAMRAAITGLGYQVLTRPAGAAPEGGADPAHRPSSREDEAAAQAANDARRIADYRRRFLVAAALTVPVALVSMVPALQFEGWEWWAALLATPVVWWAAWPFHVSAWKGARHRTTTMDTLVSLGTSVAWLWSMWTLLAGPAHAHVYFETGAVIVALILLGKWLEVRSTARAGDAIRALGARQSATVTLEDGTEIPRDALGVGMRFLVRPGEAVATDGVVVDGAAAVDASLVTGEPVPVAARPGTEVVGGTIAADGTLTVEATRVGEETMLAQIARMVDEAQAGKARLQRLADRVSAVFVPAVIGIAAVTLVVWLLATGDLGSAITAAVAVLIISCPCAMGLATPLAIMVGTGRGAQLGILVRGAQALEDARSLQTVVLDKTGTVTEGRMEVVASTAPGMGDDAAAALLDAVASVEARSEHPVAAAIAASRDGRIPLKGFRSTPGQGVTATVQKAGADGAHADVTVGSRRLFDEVPPTLAAWAVEREERGETVVFAGRQAPLGGGLLGGTAAGASSTLTRTALAAEAAIAVRDRIKGTAPEAVEALHALDVDVVLLTGDNRRAADAVGAALGIDRVIAEVLPGDKEDVIRELQAGGRRVAMVGDGVNDAPALAAADLGIAIGTGADVAREASDLTLVGGDPRAAADAIALSRRTYATIRGNLFWAFAYNVCMIPLAAVGVLDPMIAAGAMGASSLFVVGNSLRLRGFQRR</sequence>
<dbReference type="NCBIfam" id="TIGR01494">
    <property type="entry name" value="ATPase_P-type"/>
    <property type="match status" value="2"/>
</dbReference>
<keyword evidence="14" id="KW-1185">Reference proteome</keyword>
<feature type="domain" description="HMA" evidence="12">
    <location>
        <begin position="16"/>
        <end position="85"/>
    </location>
</feature>
<dbReference type="Gene3D" id="3.40.50.1000">
    <property type="entry name" value="HAD superfamily/HAD-like"/>
    <property type="match status" value="1"/>
</dbReference>
<evidence type="ECO:0000256" key="11">
    <source>
        <dbReference type="SAM" id="MobiDB-lite"/>
    </source>
</evidence>
<evidence type="ECO:0000256" key="3">
    <source>
        <dbReference type="ARBA" id="ARBA00022692"/>
    </source>
</evidence>
<evidence type="ECO:0000256" key="2">
    <source>
        <dbReference type="ARBA" id="ARBA00006024"/>
    </source>
</evidence>
<feature type="transmembrane region" description="Helical" evidence="10">
    <location>
        <begin position="752"/>
        <end position="770"/>
    </location>
</feature>
<feature type="region of interest" description="Disordered" evidence="11">
    <location>
        <begin position="88"/>
        <end position="112"/>
    </location>
</feature>